<dbReference type="EMBL" id="ML992517">
    <property type="protein sequence ID" value="KAF2219324.1"/>
    <property type="molecule type" value="Genomic_DNA"/>
</dbReference>
<reference evidence="3" key="1">
    <citation type="journal article" date="2020" name="Stud. Mycol.">
        <title>101 Dothideomycetes genomes: A test case for predicting lifestyles and emergence of pathogens.</title>
        <authorList>
            <person name="Haridas S."/>
            <person name="Albert R."/>
            <person name="Binder M."/>
            <person name="Bloem J."/>
            <person name="LaButti K."/>
            <person name="Salamov A."/>
            <person name="Andreopoulos B."/>
            <person name="Baker S."/>
            <person name="Barry K."/>
            <person name="Bills G."/>
            <person name="Bluhm B."/>
            <person name="Cannon C."/>
            <person name="Castanera R."/>
            <person name="Culley D."/>
            <person name="Daum C."/>
            <person name="Ezra D."/>
            <person name="Gonzalez J."/>
            <person name="Henrissat B."/>
            <person name="Kuo A."/>
            <person name="Liang C."/>
            <person name="Lipzen A."/>
            <person name="Lutzoni F."/>
            <person name="Magnuson J."/>
            <person name="Mondo S."/>
            <person name="Nolan M."/>
            <person name="Ohm R."/>
            <person name="Pangilinan J."/>
            <person name="Park H.-J."/>
            <person name="Ramirez L."/>
            <person name="Alfaro M."/>
            <person name="Sun H."/>
            <person name="Tritt A."/>
            <person name="Yoshinaga Y."/>
            <person name="Zwiers L.-H."/>
            <person name="Turgeon B."/>
            <person name="Goodwin S."/>
            <person name="Spatafora J."/>
            <person name="Crous P."/>
            <person name="Grigoriev I."/>
        </authorList>
    </citation>
    <scope>NUCLEOTIDE SEQUENCE [LARGE SCALE GENOMIC DNA]</scope>
    <source>
        <strain evidence="3">CECT 20119</strain>
    </source>
</reference>
<proteinExistence type="predicted"/>
<protein>
    <submittedName>
        <fullName evidence="2">Uncharacterized protein</fullName>
    </submittedName>
</protein>
<gene>
    <name evidence="2" type="ORF">BDZ85DRAFT_268817</name>
</gene>
<feature type="region of interest" description="Disordered" evidence="1">
    <location>
        <begin position="148"/>
        <end position="173"/>
    </location>
</feature>
<evidence type="ECO:0000313" key="3">
    <source>
        <dbReference type="Proteomes" id="UP000799538"/>
    </source>
</evidence>
<evidence type="ECO:0000256" key="1">
    <source>
        <dbReference type="SAM" id="MobiDB-lite"/>
    </source>
</evidence>
<name>A0A6A6G119_9PEZI</name>
<organism evidence="2 3">
    <name type="scientific">Elsinoe ampelina</name>
    <dbReference type="NCBI Taxonomy" id="302913"/>
    <lineage>
        <taxon>Eukaryota</taxon>
        <taxon>Fungi</taxon>
        <taxon>Dikarya</taxon>
        <taxon>Ascomycota</taxon>
        <taxon>Pezizomycotina</taxon>
        <taxon>Dothideomycetes</taxon>
        <taxon>Dothideomycetidae</taxon>
        <taxon>Myriangiales</taxon>
        <taxon>Elsinoaceae</taxon>
        <taxon>Elsinoe</taxon>
    </lineage>
</organism>
<keyword evidence="3" id="KW-1185">Reference proteome</keyword>
<sequence length="215" mass="24482">MVSMWNPTSLLPQGHHMASNHPLYTERYAGPVHLSCRTSGPVGRDVSGRTEYPSPSAGAQQSFVPMPNHGQVRPFADFRRSTGPIPDNPSFFLVNEPRSTMDTIGHKEITYSRPEVLIYEQPAKEESRWEPFRPHRASKSGQLIVFFSDNEPNDEQPSSADDGKIARGGHPQHRNNLVDRLYHALDLTHRRVRVRMLRLSLERAFRLVVGETHRE</sequence>
<accession>A0A6A6G119</accession>
<dbReference type="AlphaFoldDB" id="A0A6A6G119"/>
<feature type="region of interest" description="Disordered" evidence="1">
    <location>
        <begin position="39"/>
        <end position="68"/>
    </location>
</feature>
<dbReference type="Proteomes" id="UP000799538">
    <property type="component" value="Unassembled WGS sequence"/>
</dbReference>
<evidence type="ECO:0000313" key="2">
    <source>
        <dbReference type="EMBL" id="KAF2219324.1"/>
    </source>
</evidence>